<organism evidence="2 3">
    <name type="scientific">Chitinophaga flava</name>
    <dbReference type="NCBI Taxonomy" id="2259036"/>
    <lineage>
        <taxon>Bacteria</taxon>
        <taxon>Pseudomonadati</taxon>
        <taxon>Bacteroidota</taxon>
        <taxon>Chitinophagia</taxon>
        <taxon>Chitinophagales</taxon>
        <taxon>Chitinophagaceae</taxon>
        <taxon>Chitinophaga</taxon>
    </lineage>
</organism>
<dbReference type="RefSeq" id="WP_113614280.1">
    <property type="nucleotide sequence ID" value="NZ_QFFJ01000001.1"/>
</dbReference>
<proteinExistence type="predicted"/>
<sequence>MGNSRGNKKAEQPTFYDKCLRWLKNNKITAILLGCYIVFGGLAETVKKAKEMKENLFGTQGLFSPQDTTKINLPIAGTINYLSKVFSINISAQ</sequence>
<gene>
    <name evidence="2" type="ORF">DF182_03465</name>
</gene>
<keyword evidence="3" id="KW-1185">Reference proteome</keyword>
<dbReference type="AlphaFoldDB" id="A0A365XZA6"/>
<dbReference type="EMBL" id="QFFJ01000001">
    <property type="protein sequence ID" value="RBL91682.1"/>
    <property type="molecule type" value="Genomic_DNA"/>
</dbReference>
<reference evidence="2 3" key="1">
    <citation type="submission" date="2018-05" db="EMBL/GenBank/DDBJ databases">
        <title>Chitinophaga sp. K3CV102501T nov., isolated from isolated from a monsoon evergreen broad-leaved forest soil.</title>
        <authorList>
            <person name="Lv Y."/>
        </authorList>
    </citation>
    <scope>NUCLEOTIDE SEQUENCE [LARGE SCALE GENOMIC DNA]</scope>
    <source>
        <strain evidence="2 3">GDMCC 1.1325</strain>
    </source>
</reference>
<evidence type="ECO:0000313" key="3">
    <source>
        <dbReference type="Proteomes" id="UP000253410"/>
    </source>
</evidence>
<keyword evidence="1" id="KW-1133">Transmembrane helix</keyword>
<accession>A0A365XZA6</accession>
<comment type="caution">
    <text evidence="2">The sequence shown here is derived from an EMBL/GenBank/DDBJ whole genome shotgun (WGS) entry which is preliminary data.</text>
</comment>
<keyword evidence="1" id="KW-0812">Transmembrane</keyword>
<name>A0A365XZA6_9BACT</name>
<keyword evidence="1" id="KW-0472">Membrane</keyword>
<protein>
    <submittedName>
        <fullName evidence="2">Uncharacterized protein</fullName>
    </submittedName>
</protein>
<dbReference type="Proteomes" id="UP000253410">
    <property type="component" value="Unassembled WGS sequence"/>
</dbReference>
<evidence type="ECO:0000256" key="1">
    <source>
        <dbReference type="SAM" id="Phobius"/>
    </source>
</evidence>
<feature type="transmembrane region" description="Helical" evidence="1">
    <location>
        <begin position="28"/>
        <end position="46"/>
    </location>
</feature>
<evidence type="ECO:0000313" key="2">
    <source>
        <dbReference type="EMBL" id="RBL91682.1"/>
    </source>
</evidence>